<keyword evidence="2" id="KW-1185">Reference proteome</keyword>
<dbReference type="Proteomes" id="UP000789901">
    <property type="component" value="Unassembled WGS sequence"/>
</dbReference>
<dbReference type="EMBL" id="CAJVQB010023362">
    <property type="protein sequence ID" value="CAG8801673.1"/>
    <property type="molecule type" value="Genomic_DNA"/>
</dbReference>
<sequence length="127" mass="14196">ELSYSDLYARYFQADVLINNVSDVKWYIFGGNYDSNNESAIGDKISSRDGHSAVLTQNETIIIYGGGTALYNFIQSEPVLATLDTTVNPMRWIIPNNSSTSNAPPSLIYHSATLYNNFMLISFGIYY</sequence>
<comment type="caution">
    <text evidence="1">The sequence shown here is derived from an EMBL/GenBank/DDBJ whole genome shotgun (WGS) entry which is preliminary data.</text>
</comment>
<evidence type="ECO:0000313" key="2">
    <source>
        <dbReference type="Proteomes" id="UP000789901"/>
    </source>
</evidence>
<accession>A0ABN7VX14</accession>
<feature type="non-terminal residue" evidence="1">
    <location>
        <position position="1"/>
    </location>
</feature>
<reference evidence="1 2" key="1">
    <citation type="submission" date="2021-06" db="EMBL/GenBank/DDBJ databases">
        <authorList>
            <person name="Kallberg Y."/>
            <person name="Tangrot J."/>
            <person name="Rosling A."/>
        </authorList>
    </citation>
    <scope>NUCLEOTIDE SEQUENCE [LARGE SCALE GENOMIC DNA]</scope>
    <source>
        <strain evidence="1 2">120-4 pot B 10/14</strain>
    </source>
</reference>
<organism evidence="1 2">
    <name type="scientific">Gigaspora margarita</name>
    <dbReference type="NCBI Taxonomy" id="4874"/>
    <lineage>
        <taxon>Eukaryota</taxon>
        <taxon>Fungi</taxon>
        <taxon>Fungi incertae sedis</taxon>
        <taxon>Mucoromycota</taxon>
        <taxon>Glomeromycotina</taxon>
        <taxon>Glomeromycetes</taxon>
        <taxon>Diversisporales</taxon>
        <taxon>Gigasporaceae</taxon>
        <taxon>Gigaspora</taxon>
    </lineage>
</organism>
<dbReference type="InterPro" id="IPR015915">
    <property type="entry name" value="Kelch-typ_b-propeller"/>
</dbReference>
<dbReference type="InterPro" id="IPR011043">
    <property type="entry name" value="Gal_Oxase/kelch_b-propeller"/>
</dbReference>
<protein>
    <submittedName>
        <fullName evidence="1">17372_t:CDS:1</fullName>
    </submittedName>
</protein>
<dbReference type="Gene3D" id="2.120.10.80">
    <property type="entry name" value="Kelch-type beta propeller"/>
    <property type="match status" value="1"/>
</dbReference>
<name>A0ABN7VX14_GIGMA</name>
<evidence type="ECO:0000313" key="1">
    <source>
        <dbReference type="EMBL" id="CAG8801673.1"/>
    </source>
</evidence>
<gene>
    <name evidence="1" type="ORF">GMARGA_LOCUS23240</name>
</gene>
<dbReference type="SUPFAM" id="SSF50965">
    <property type="entry name" value="Galactose oxidase, central domain"/>
    <property type="match status" value="1"/>
</dbReference>
<proteinExistence type="predicted"/>